<evidence type="ECO:0000259" key="2">
    <source>
        <dbReference type="Pfam" id="PF22659"/>
    </source>
</evidence>
<comment type="caution">
    <text evidence="3">The sequence shown here is derived from an EMBL/GenBank/DDBJ whole genome shotgun (WGS) entry which is preliminary data.</text>
</comment>
<gene>
    <name evidence="3" type="ORF">FHS44_004671</name>
</gene>
<feature type="region of interest" description="Disordered" evidence="1">
    <location>
        <begin position="1"/>
        <end position="27"/>
    </location>
</feature>
<dbReference type="EMBL" id="JACHJP010000004">
    <property type="protein sequence ID" value="MBB4917563.1"/>
    <property type="molecule type" value="Genomic_DNA"/>
</dbReference>
<evidence type="ECO:0000313" key="4">
    <source>
        <dbReference type="Proteomes" id="UP000552644"/>
    </source>
</evidence>
<protein>
    <recommendedName>
        <fullName evidence="2">YycE-like C-terminal domain-containing protein</fullName>
    </recommendedName>
</protein>
<dbReference type="InterPro" id="IPR058997">
    <property type="entry name" value="YycE-like_C"/>
</dbReference>
<proteinExistence type="predicted"/>
<reference evidence="3 4" key="1">
    <citation type="submission" date="2020-08" db="EMBL/GenBank/DDBJ databases">
        <title>Genomic Encyclopedia of Type Strains, Phase III (KMG-III): the genomes of soil and plant-associated and newly described type strains.</title>
        <authorList>
            <person name="Whitman W."/>
        </authorList>
    </citation>
    <scope>NUCLEOTIDE SEQUENCE [LARGE SCALE GENOMIC DNA]</scope>
    <source>
        <strain evidence="3 4">CECT 8840</strain>
    </source>
</reference>
<dbReference type="InterPro" id="IPR029068">
    <property type="entry name" value="Glyas_Bleomycin-R_OHBP_Dase"/>
</dbReference>
<dbReference type="RefSeq" id="WP_221461133.1">
    <property type="nucleotide sequence ID" value="NZ_JACHJP010000004.1"/>
</dbReference>
<evidence type="ECO:0000256" key="1">
    <source>
        <dbReference type="SAM" id="MobiDB-lite"/>
    </source>
</evidence>
<feature type="domain" description="YycE-like C-terminal" evidence="2">
    <location>
        <begin position="32"/>
        <end position="83"/>
    </location>
</feature>
<sequence length="96" mass="10743">MAHHRTRPRRARPSHGRTHDPDAPLEHTPTVDDLLVLYLAGPIDQTLLDRLLSTGGVRVPSHNPYWDAHGVTHTDPDGYRLVLSTRSWNPGTVAKQ</sequence>
<dbReference type="Gene3D" id="3.10.180.10">
    <property type="entry name" value="2,3-Dihydroxybiphenyl 1,2-Dioxygenase, domain 1"/>
    <property type="match status" value="1"/>
</dbReference>
<organism evidence="3 4">
    <name type="scientific">Streptosporangium saharense</name>
    <dbReference type="NCBI Taxonomy" id="1706840"/>
    <lineage>
        <taxon>Bacteria</taxon>
        <taxon>Bacillati</taxon>
        <taxon>Actinomycetota</taxon>
        <taxon>Actinomycetes</taxon>
        <taxon>Streptosporangiales</taxon>
        <taxon>Streptosporangiaceae</taxon>
        <taxon>Streptosporangium</taxon>
    </lineage>
</organism>
<dbReference type="Pfam" id="PF22659">
    <property type="entry name" value="YycE-like_C"/>
    <property type="match status" value="1"/>
</dbReference>
<dbReference type="AlphaFoldDB" id="A0A7W7VPD2"/>
<evidence type="ECO:0000313" key="3">
    <source>
        <dbReference type="EMBL" id="MBB4917563.1"/>
    </source>
</evidence>
<feature type="compositionally biased region" description="Basic residues" evidence="1">
    <location>
        <begin position="1"/>
        <end position="16"/>
    </location>
</feature>
<name>A0A7W7VPD2_9ACTN</name>
<dbReference type="Proteomes" id="UP000552644">
    <property type="component" value="Unassembled WGS sequence"/>
</dbReference>
<keyword evidence="4" id="KW-1185">Reference proteome</keyword>
<accession>A0A7W7VPD2</accession>